<evidence type="ECO:0000313" key="1">
    <source>
        <dbReference type="EMBL" id="EOQ00419.1"/>
    </source>
</evidence>
<accession>A0A9W5R0H2</accession>
<proteinExistence type="predicted"/>
<gene>
    <name evidence="1" type="ORF">IKC_06464</name>
</gene>
<comment type="caution">
    <text evidence="1">The sequence shown here is derived from an EMBL/GenBank/DDBJ whole genome shotgun (WGS) entry which is preliminary data.</text>
</comment>
<reference evidence="1 2" key="1">
    <citation type="submission" date="2012-12" db="EMBL/GenBank/DDBJ databases">
        <title>The Genome Sequence of Bacillus cereus VD184.</title>
        <authorList>
            <consortium name="The Broad Institute Genome Sequencing Platform"/>
            <consortium name="The Broad Institute Genome Sequencing Center for Infectious Disease"/>
            <person name="Feldgarden M."/>
            <person name="Van der Auwera G.A."/>
            <person name="Mahillon J."/>
            <person name="Duprez V."/>
            <person name="Timmery S."/>
            <person name="Mattelet C."/>
            <person name="Dierick K."/>
            <person name="Sun M."/>
            <person name="Yu Z."/>
            <person name="Zhu L."/>
            <person name="Hu X."/>
            <person name="Shank E.B."/>
            <person name="Swiecicka I."/>
            <person name="Hansen B.M."/>
            <person name="Andrup L."/>
            <person name="Walker B."/>
            <person name="Young S.K."/>
            <person name="Zeng Q."/>
            <person name="Gargeya S."/>
            <person name="Fitzgerald M."/>
            <person name="Haas B."/>
            <person name="Abouelleil A."/>
            <person name="Alvarado L."/>
            <person name="Arachchi H.M."/>
            <person name="Berlin A.M."/>
            <person name="Chapman S.B."/>
            <person name="Dewar J."/>
            <person name="Goldberg J."/>
            <person name="Griggs A."/>
            <person name="Gujja S."/>
            <person name="Hansen M."/>
            <person name="Howarth C."/>
            <person name="Imamovic A."/>
            <person name="Larimer J."/>
            <person name="McCowan C."/>
            <person name="Murphy C."/>
            <person name="Neiman D."/>
            <person name="Pearson M."/>
            <person name="Priest M."/>
            <person name="Roberts A."/>
            <person name="Saif S."/>
            <person name="Shea T."/>
            <person name="Sisk P."/>
            <person name="Sykes S."/>
            <person name="Wortman J."/>
            <person name="Nusbaum C."/>
            <person name="Birren B."/>
        </authorList>
    </citation>
    <scope>NUCLEOTIDE SEQUENCE [LARGE SCALE GENOMIC DNA]</scope>
    <source>
        <strain evidence="1 2">VD184</strain>
    </source>
</reference>
<dbReference type="InterPro" id="IPR025855">
    <property type="entry name" value="Replic_Relax"/>
</dbReference>
<dbReference type="EMBL" id="AHFK01000116">
    <property type="protein sequence ID" value="EOQ00419.1"/>
    <property type="molecule type" value="Genomic_DNA"/>
</dbReference>
<dbReference type="AlphaFoldDB" id="A0A9W5R0H2"/>
<sequence>MGHVIFSEEDFKLFVDIHRHIYVDFEYIWKMCYSEFAKVTVYQRLKRLEDNGYIKRSMIVPATVKNVETKSRRPFGLYTLDKYGVEMAEELIGEVHWNSKWSKRVPTFVYHSLMLGHIECSMAVASKTDERYDYKEWINEARATYRYTKSPKDILRPDGIAIVGPKTNAMVRAGLMLEMERSYASKDVVLKKVLRYNDFFQRGEEMLKAYDVHVGFDYPVNFWKLIFIARDESRKKELLRHLKDAAQPPLYEVEQNGQMVKKQRYDIYITTYQEMKEAPFGKIYTDLNDPTVKIGI</sequence>
<protein>
    <recommendedName>
        <fullName evidence="3">Replication-relaxation</fullName>
    </recommendedName>
</protein>
<dbReference type="RefSeq" id="WP_016124161.1">
    <property type="nucleotide sequence ID" value="NZ_KB976855.1"/>
</dbReference>
<dbReference type="Pfam" id="PF13814">
    <property type="entry name" value="Replic_Relax"/>
    <property type="match status" value="1"/>
</dbReference>
<organism evidence="1 2">
    <name type="scientific">Bacillus cereus VD184</name>
    <dbReference type="NCBI Taxonomy" id="1053242"/>
    <lineage>
        <taxon>Bacteria</taxon>
        <taxon>Bacillati</taxon>
        <taxon>Bacillota</taxon>
        <taxon>Bacilli</taxon>
        <taxon>Bacillales</taxon>
        <taxon>Bacillaceae</taxon>
        <taxon>Bacillus</taxon>
        <taxon>Bacillus cereus group</taxon>
    </lineage>
</organism>
<name>A0A9W5R0H2_BACCE</name>
<evidence type="ECO:0008006" key="3">
    <source>
        <dbReference type="Google" id="ProtNLM"/>
    </source>
</evidence>
<dbReference type="Proteomes" id="UP000014028">
    <property type="component" value="Unassembled WGS sequence"/>
</dbReference>
<evidence type="ECO:0000313" key="2">
    <source>
        <dbReference type="Proteomes" id="UP000014028"/>
    </source>
</evidence>